<gene>
    <name evidence="6" type="ORF">UCDDA912_g00223</name>
</gene>
<dbReference type="STRING" id="1214573.A0A0G2G035"/>
<evidence type="ECO:0000313" key="6">
    <source>
        <dbReference type="EMBL" id="KKY39737.1"/>
    </source>
</evidence>
<evidence type="ECO:0000256" key="3">
    <source>
        <dbReference type="SAM" id="SignalP"/>
    </source>
</evidence>
<dbReference type="AlphaFoldDB" id="A0A0G2G035"/>
<dbReference type="PANTHER" id="PTHR11474">
    <property type="entry name" value="TYROSINASE FAMILY MEMBER"/>
    <property type="match status" value="1"/>
</dbReference>
<dbReference type="InterPro" id="IPR002227">
    <property type="entry name" value="Tyrosinase_Cu-bd"/>
</dbReference>
<name>A0A0G2G035_9PEZI</name>
<keyword evidence="7" id="KW-1185">Reference proteome</keyword>
<comment type="caution">
    <text evidence="6">The sequence shown here is derived from an EMBL/GenBank/DDBJ whole genome shotgun (WGS) entry which is preliminary data.</text>
</comment>
<dbReference type="InterPro" id="IPR008922">
    <property type="entry name" value="Di-copper_centre_dom_sf"/>
</dbReference>
<dbReference type="SUPFAM" id="SSF48056">
    <property type="entry name" value="Di-copper centre-containing domain"/>
    <property type="match status" value="1"/>
</dbReference>
<dbReference type="PROSITE" id="PS00497">
    <property type="entry name" value="TYROSINASE_1"/>
    <property type="match status" value="1"/>
</dbReference>
<organism evidence="6 7">
    <name type="scientific">Diaporthe ampelina</name>
    <dbReference type="NCBI Taxonomy" id="1214573"/>
    <lineage>
        <taxon>Eukaryota</taxon>
        <taxon>Fungi</taxon>
        <taxon>Dikarya</taxon>
        <taxon>Ascomycota</taxon>
        <taxon>Pezizomycotina</taxon>
        <taxon>Sordariomycetes</taxon>
        <taxon>Sordariomycetidae</taxon>
        <taxon>Diaporthales</taxon>
        <taxon>Diaporthaceae</taxon>
        <taxon>Diaporthe</taxon>
    </lineage>
</organism>
<feature type="domain" description="Tyrosinase copper-binding" evidence="5">
    <location>
        <begin position="242"/>
        <end position="253"/>
    </location>
</feature>
<dbReference type="GO" id="GO:0046872">
    <property type="term" value="F:metal ion binding"/>
    <property type="evidence" value="ECO:0007669"/>
    <property type="project" value="UniProtKB-KW"/>
</dbReference>
<feature type="chain" id="PRO_5002544486" evidence="3">
    <location>
        <begin position="21"/>
        <end position="340"/>
    </location>
</feature>
<accession>A0A0G2G035</accession>
<proteinExistence type="predicted"/>
<reference evidence="6 7" key="2">
    <citation type="submission" date="2015-05" db="EMBL/GenBank/DDBJ databases">
        <authorList>
            <person name="Morales-Cruz A."/>
            <person name="Amrine K.C."/>
            <person name="Cantu D."/>
        </authorList>
    </citation>
    <scope>NUCLEOTIDE SEQUENCE [LARGE SCALE GENOMIC DNA]</scope>
    <source>
        <strain evidence="6">DA912</strain>
    </source>
</reference>
<keyword evidence="1" id="KW-0479">Metal-binding</keyword>
<dbReference type="Proteomes" id="UP000034680">
    <property type="component" value="Unassembled WGS sequence"/>
</dbReference>
<dbReference type="GO" id="GO:0016491">
    <property type="term" value="F:oxidoreductase activity"/>
    <property type="evidence" value="ECO:0007669"/>
    <property type="project" value="InterPro"/>
</dbReference>
<reference evidence="6 7" key="1">
    <citation type="submission" date="2015-05" db="EMBL/GenBank/DDBJ databases">
        <title>Distinctive expansion of gene families associated with plant cell wall degradation and secondary metabolism in the genomes of grapevine trunk pathogens.</title>
        <authorList>
            <person name="Lawrence D.P."/>
            <person name="Travadon R."/>
            <person name="Rolshausen P.E."/>
            <person name="Baumgartner K."/>
        </authorList>
    </citation>
    <scope>NUCLEOTIDE SEQUENCE [LARGE SCALE GENOMIC DNA]</scope>
    <source>
        <strain evidence="6">DA912</strain>
    </source>
</reference>
<feature type="signal peptide" evidence="3">
    <location>
        <begin position="1"/>
        <end position="20"/>
    </location>
</feature>
<dbReference type="Gene3D" id="1.10.1280.10">
    <property type="entry name" value="Di-copper center containing domain from catechol oxidase"/>
    <property type="match status" value="1"/>
</dbReference>
<dbReference type="Pfam" id="PF00264">
    <property type="entry name" value="Tyrosinase"/>
    <property type="match status" value="1"/>
</dbReference>
<dbReference type="InterPro" id="IPR050316">
    <property type="entry name" value="Tyrosinase/Hemocyanin"/>
</dbReference>
<feature type="domain" description="Tyrosinase copper-binding" evidence="4">
    <location>
        <begin position="94"/>
        <end position="111"/>
    </location>
</feature>
<sequence>MAPVALISAMSLGLASLAFASPLWSRQTDPAISGTCAEPHQRKAWHNLTDDEKAAYIEAELCLMRSPPKTDRPLVQNRWDEFTVAHEVQTHWIHDVGAFFPWHRYIVLAHEQALRDECNYAGYQPYWEEVLDMGAMASSTVFDPDTGFGGQGGDCIDDGPFVGLTTHLSYNFTSLEFYAEDRCVFRSFNESRFLQGDQAALDECFASDDATVALPCLAAGPHSNGHGGVGGTMSDVAGSIGDPLFFLHHTNVDRLWWNWQQVDPDNRTYAIGPLRNSPTEAFRQGVFPLPAPGPEFLDYSGDNGNVTTLNHVLWLAGLAPNVTIADVMDLGNNFNCAEYV</sequence>
<evidence type="ECO:0000256" key="1">
    <source>
        <dbReference type="ARBA" id="ARBA00022723"/>
    </source>
</evidence>
<dbReference type="EMBL" id="LCUC01000011">
    <property type="protein sequence ID" value="KKY39737.1"/>
    <property type="molecule type" value="Genomic_DNA"/>
</dbReference>
<dbReference type="OrthoDB" id="6132182at2759"/>
<evidence type="ECO:0000259" key="5">
    <source>
        <dbReference type="PROSITE" id="PS00498"/>
    </source>
</evidence>
<evidence type="ECO:0000313" key="7">
    <source>
        <dbReference type="Proteomes" id="UP000034680"/>
    </source>
</evidence>
<keyword evidence="2" id="KW-0186">Copper</keyword>
<protein>
    <submittedName>
        <fullName evidence="6">Putative amino acid transporter</fullName>
    </submittedName>
</protein>
<evidence type="ECO:0000256" key="2">
    <source>
        <dbReference type="ARBA" id="ARBA00023008"/>
    </source>
</evidence>
<dbReference type="PROSITE" id="PS00498">
    <property type="entry name" value="TYROSINASE_2"/>
    <property type="match status" value="1"/>
</dbReference>
<keyword evidence="3" id="KW-0732">Signal</keyword>
<dbReference type="PRINTS" id="PR00092">
    <property type="entry name" value="TYROSINASE"/>
</dbReference>
<dbReference type="PANTHER" id="PTHR11474:SF126">
    <property type="entry name" value="TYROSINASE-LIKE PROTEIN TYR-1-RELATED"/>
    <property type="match status" value="1"/>
</dbReference>
<evidence type="ECO:0000259" key="4">
    <source>
        <dbReference type="PROSITE" id="PS00497"/>
    </source>
</evidence>